<comment type="function">
    <text evidence="1">Catalyzes the conversion of a range of fructosamine 6-phosphates to glucose 6-phosphate and a free amino acid.</text>
</comment>
<reference evidence="3 4" key="1">
    <citation type="submission" date="2020-01" db="EMBL/GenBank/DDBJ databases">
        <title>Vast differences in strain-level diversity in the gut microbiota of two closely related honey bee species.</title>
        <authorList>
            <person name="Ellegaard K.M."/>
            <person name="Suenami S."/>
            <person name="Miyazaki R."/>
            <person name="Engel P."/>
        </authorList>
    </citation>
    <scope>NUCLEOTIDE SEQUENCE [LARGE SCALE GENOMIC DNA]</scope>
    <source>
        <strain evidence="3 4">ESL0416</strain>
    </source>
</reference>
<dbReference type="Pfam" id="PF01380">
    <property type="entry name" value="SIS"/>
    <property type="match status" value="1"/>
</dbReference>
<dbReference type="SUPFAM" id="SSF53697">
    <property type="entry name" value="SIS domain"/>
    <property type="match status" value="1"/>
</dbReference>
<keyword evidence="1" id="KW-0119">Carbohydrate metabolism</keyword>
<dbReference type="Gene3D" id="3.40.50.10490">
    <property type="entry name" value="Glucose-6-phosphate isomerase like protein, domain 1"/>
    <property type="match status" value="1"/>
</dbReference>
<dbReference type="EC" id="3.5.-.-" evidence="1"/>
<dbReference type="InterPro" id="IPR001347">
    <property type="entry name" value="SIS_dom"/>
</dbReference>
<dbReference type="Gene3D" id="3.40.50.12570">
    <property type="match status" value="1"/>
</dbReference>
<dbReference type="Proteomes" id="UP000826550">
    <property type="component" value="Chromosome"/>
</dbReference>
<feature type="domain" description="SIS" evidence="2">
    <location>
        <begin position="8"/>
        <end position="176"/>
    </location>
</feature>
<evidence type="ECO:0000313" key="3">
    <source>
        <dbReference type="EMBL" id="QYN52317.1"/>
    </source>
</evidence>
<dbReference type="PANTHER" id="PTHR10937:SF14">
    <property type="entry name" value="FRUCTOSELYSINE 6-PHOSPHATE DEGLYCASE"/>
    <property type="match status" value="1"/>
</dbReference>
<dbReference type="RefSeq" id="WP_220220781.1">
    <property type="nucleotide sequence ID" value="NZ_CP048268.1"/>
</dbReference>
<keyword evidence="4" id="KW-1185">Reference proteome</keyword>
<dbReference type="Gene3D" id="1.10.10.2240">
    <property type="match status" value="1"/>
</dbReference>
<dbReference type="InterPro" id="IPR046348">
    <property type="entry name" value="SIS_dom_sf"/>
</dbReference>
<accession>A0ABX8W6L0</accession>
<evidence type="ECO:0000259" key="2">
    <source>
        <dbReference type="PROSITE" id="PS51464"/>
    </source>
</evidence>
<dbReference type="PROSITE" id="PS51464">
    <property type="entry name" value="SIS"/>
    <property type="match status" value="1"/>
</dbReference>
<dbReference type="InterPro" id="IPR024713">
    <property type="entry name" value="Fructosamine_deglycase_FrlB"/>
</dbReference>
<organism evidence="3 4">
    <name type="scientific">Lactobacillus panisapium</name>
    <dbReference type="NCBI Taxonomy" id="2012495"/>
    <lineage>
        <taxon>Bacteria</taxon>
        <taxon>Bacillati</taxon>
        <taxon>Bacillota</taxon>
        <taxon>Bacilli</taxon>
        <taxon>Lactobacillales</taxon>
        <taxon>Lactobacillaceae</taxon>
        <taxon>Lactobacillus</taxon>
    </lineage>
</organism>
<dbReference type="EMBL" id="CP048268">
    <property type="protein sequence ID" value="QYN52317.1"/>
    <property type="molecule type" value="Genomic_DNA"/>
</dbReference>
<comment type="subunit">
    <text evidence="1">Homooctamer.</text>
</comment>
<evidence type="ECO:0000256" key="1">
    <source>
        <dbReference type="PIRNR" id="PIRNR009290"/>
    </source>
</evidence>
<keyword evidence="1" id="KW-0378">Hydrolase</keyword>
<gene>
    <name evidence="3" type="ORF">GYM71_02270</name>
</gene>
<protein>
    <recommendedName>
        <fullName evidence="1">Fructosamine deglycase</fullName>
        <ecNumber evidence="1">3.5.-.-</ecNumber>
    </recommendedName>
</protein>
<dbReference type="PANTHER" id="PTHR10937">
    <property type="entry name" value="GLUCOSAMINE--FRUCTOSE-6-PHOSPHATE AMINOTRANSFERASE, ISOMERIZING"/>
    <property type="match status" value="1"/>
</dbReference>
<dbReference type="PIRSF" id="PIRSF009290">
    <property type="entry name" value="FrlB"/>
    <property type="match status" value="1"/>
</dbReference>
<sequence length="331" mass="38506">MKLNEQELVKKLTEREITDFYFAACGGSLNDLYPAHYFIEKESRRLHSTYLPARELTLTDPPRWNEHSVTFVLSHSGNTPEVIEAARLAKQNGSFVIAISHDPESKLANPDLYDVFYTYEWDEKTSQQDVPMGMELRILNEYLHQTEDTYQNYSQMLAGLGKIDQIIANAEKYQLPAAQKFAQKYRKQDFMYILGSGAARSQAYGFAICSMMEMQWMDCAFIDSAEFFHGPFEVLQDDKLFIQCVNVGKNRVLDTRSRDFIQKYHGQIEIIDAKNFGMEDIDDAVVDYFNPFVFYKMGVLYRDQLALKRAHDTDFRQYMGKVDYSYKSIFS</sequence>
<evidence type="ECO:0000313" key="4">
    <source>
        <dbReference type="Proteomes" id="UP000826550"/>
    </source>
</evidence>
<name>A0ABX8W6L0_9LACO</name>
<proteinExistence type="predicted"/>